<sequence length="252" mass="27051">MSINWVMLDKNTGFVRLNGEKVLFTSPARTTLELSSPSSYPGKEPISIHCSNGKAYLTNQRLVYLPIASTPRFQSFSAPILNLQDTHVTAPFFGANVFAGILRPVPGGNIPPHHAFVEIKMTFKEGGAFDFSSTYERIKEQMTQALDIARESGRTGAGDLPAADLEQLPAYEENGTGSPLPPLATAQPSSNTPISSQAPAQDATHAAPGGESNENAEANQNYPPPNEPPPGYEETQAATVASDLEENIRRLS</sequence>
<feature type="compositionally biased region" description="Polar residues" evidence="1">
    <location>
        <begin position="186"/>
        <end position="199"/>
    </location>
</feature>
<comment type="caution">
    <text evidence="2">The sequence shown here is derived from an EMBL/GenBank/DDBJ whole genome shotgun (WGS) entry which is preliminary data.</text>
</comment>
<proteinExistence type="predicted"/>
<accession>A0A8H3F0R1</accession>
<gene>
    <name evidence="2" type="ORF">HETSPECPRED_002786</name>
</gene>
<keyword evidence="3" id="KW-1185">Reference proteome</keyword>
<evidence type="ECO:0000256" key="1">
    <source>
        <dbReference type="SAM" id="MobiDB-lite"/>
    </source>
</evidence>
<dbReference type="GO" id="GO:0031490">
    <property type="term" value="F:chromatin DNA binding"/>
    <property type="evidence" value="ECO:0007669"/>
    <property type="project" value="TreeGrafter"/>
</dbReference>
<dbReference type="EMBL" id="CAJPDS010000017">
    <property type="protein sequence ID" value="CAF9916182.1"/>
    <property type="molecule type" value="Genomic_DNA"/>
</dbReference>
<dbReference type="PANTHER" id="PTHR31606">
    <property type="entry name" value="WW DOMAIN BINDING PROTEIN 2, ISOFORM E"/>
    <property type="match status" value="1"/>
</dbReference>
<dbReference type="InterPro" id="IPR044852">
    <property type="entry name" value="WBP2-like"/>
</dbReference>
<protein>
    <recommendedName>
        <fullName evidence="4">WW domain-binding protein</fullName>
    </recommendedName>
</protein>
<dbReference type="SUPFAM" id="SSF50729">
    <property type="entry name" value="PH domain-like"/>
    <property type="match status" value="1"/>
</dbReference>
<dbReference type="GO" id="GO:0003713">
    <property type="term" value="F:transcription coactivator activity"/>
    <property type="evidence" value="ECO:0007669"/>
    <property type="project" value="InterPro"/>
</dbReference>
<evidence type="ECO:0000313" key="2">
    <source>
        <dbReference type="EMBL" id="CAF9916182.1"/>
    </source>
</evidence>
<dbReference type="OrthoDB" id="1259151at2759"/>
<reference evidence="2" key="1">
    <citation type="submission" date="2021-03" db="EMBL/GenBank/DDBJ databases">
        <authorList>
            <person name="Tagirdzhanova G."/>
        </authorList>
    </citation>
    <scope>NUCLEOTIDE SEQUENCE</scope>
</reference>
<dbReference type="GO" id="GO:0005634">
    <property type="term" value="C:nucleus"/>
    <property type="evidence" value="ECO:0007669"/>
    <property type="project" value="TreeGrafter"/>
</dbReference>
<feature type="region of interest" description="Disordered" evidence="1">
    <location>
        <begin position="171"/>
        <end position="237"/>
    </location>
</feature>
<dbReference type="CDD" id="cd13214">
    <property type="entry name" value="PH-GRAM_WBP2"/>
    <property type="match status" value="1"/>
</dbReference>
<evidence type="ECO:0000313" key="3">
    <source>
        <dbReference type="Proteomes" id="UP000664521"/>
    </source>
</evidence>
<organism evidence="2 3">
    <name type="scientific">Heterodermia speciosa</name>
    <dbReference type="NCBI Taxonomy" id="116794"/>
    <lineage>
        <taxon>Eukaryota</taxon>
        <taxon>Fungi</taxon>
        <taxon>Dikarya</taxon>
        <taxon>Ascomycota</taxon>
        <taxon>Pezizomycotina</taxon>
        <taxon>Lecanoromycetes</taxon>
        <taxon>OSLEUM clade</taxon>
        <taxon>Lecanoromycetidae</taxon>
        <taxon>Caliciales</taxon>
        <taxon>Physciaceae</taxon>
        <taxon>Heterodermia</taxon>
    </lineage>
</organism>
<feature type="compositionally biased region" description="Pro residues" evidence="1">
    <location>
        <begin position="222"/>
        <end position="231"/>
    </location>
</feature>
<name>A0A8H3F0R1_9LECA</name>
<evidence type="ECO:0008006" key="4">
    <source>
        <dbReference type="Google" id="ProtNLM"/>
    </source>
</evidence>
<dbReference type="AlphaFoldDB" id="A0A8H3F0R1"/>
<dbReference type="PANTHER" id="PTHR31606:SF1">
    <property type="entry name" value="WW DOMAIN BINDING PROTEIN 2, ISOFORM E"/>
    <property type="match status" value="1"/>
</dbReference>
<dbReference type="Proteomes" id="UP000664521">
    <property type="component" value="Unassembled WGS sequence"/>
</dbReference>